<dbReference type="Gene3D" id="3.40.30.10">
    <property type="entry name" value="Glutaredoxin"/>
    <property type="match status" value="1"/>
</dbReference>
<keyword evidence="2" id="KW-1185">Reference proteome</keyword>
<protein>
    <submittedName>
        <fullName evidence="1">Thioredoxin family protein</fullName>
    </submittedName>
</protein>
<name>A0AA97I5F3_9MICO</name>
<dbReference type="InterPro" id="IPR036249">
    <property type="entry name" value="Thioredoxin-like_sf"/>
</dbReference>
<gene>
    <name evidence="1" type="ORF">N8K70_11660</name>
</gene>
<evidence type="ECO:0000313" key="1">
    <source>
        <dbReference type="EMBL" id="WOF22032.1"/>
    </source>
</evidence>
<dbReference type="SUPFAM" id="SSF52833">
    <property type="entry name" value="Thioredoxin-like"/>
    <property type="match status" value="1"/>
</dbReference>
<sequence>MSPLLALVLLVAIVLVATVVGVLLRRGDGRARTVRAGALTPDQLALPPSAFGERATIVQFSTELCAKCPATRRLLAGIAGGRDGVVHVDVDLTHRPDLAQRFHVLQTPTTLMLDEHGVPRARIAGAPARSTVADELDRIEGTIHA</sequence>
<dbReference type="CDD" id="cd02947">
    <property type="entry name" value="TRX_family"/>
    <property type="match status" value="1"/>
</dbReference>
<dbReference type="KEGG" id="mbet:N8K70_11660"/>
<dbReference type="RefSeq" id="WP_317138508.1">
    <property type="nucleotide sequence ID" value="NZ_CP118157.1"/>
</dbReference>
<dbReference type="Proteomes" id="UP001305498">
    <property type="component" value="Chromosome"/>
</dbReference>
<dbReference type="EMBL" id="CP118157">
    <property type="protein sequence ID" value="WOF22032.1"/>
    <property type="molecule type" value="Genomic_DNA"/>
</dbReference>
<dbReference type="AlphaFoldDB" id="A0AA97I5F3"/>
<accession>A0AA97I5F3</accession>
<organism evidence="1 2">
    <name type="scientific">Microbacterium betulae</name>
    <dbReference type="NCBI Taxonomy" id="2981139"/>
    <lineage>
        <taxon>Bacteria</taxon>
        <taxon>Bacillati</taxon>
        <taxon>Actinomycetota</taxon>
        <taxon>Actinomycetes</taxon>
        <taxon>Micrococcales</taxon>
        <taxon>Microbacteriaceae</taxon>
        <taxon>Microbacterium</taxon>
    </lineage>
</organism>
<reference evidence="1 2" key="1">
    <citation type="submission" date="2023-02" db="EMBL/GenBank/DDBJ databases">
        <title>Microbacterium betulae sp. nov., isolated from birch wood.</title>
        <authorList>
            <person name="Pasciak M."/>
            <person name="Pawlik K.J."/>
            <person name="Martynowski D."/>
            <person name="Laczmanski L."/>
            <person name="Ciekot J."/>
            <person name="Szponar B."/>
            <person name="Wojcik-Fatla A."/>
            <person name="Mackiewicz B."/>
            <person name="Farian E."/>
            <person name="Cholewa G."/>
            <person name="Cholewa A."/>
            <person name="Dutkiewicz J."/>
        </authorList>
    </citation>
    <scope>NUCLEOTIDE SEQUENCE [LARGE SCALE GENOMIC DNA]</scope>
    <source>
        <strain evidence="1 2">AB</strain>
    </source>
</reference>
<proteinExistence type="predicted"/>
<evidence type="ECO:0000313" key="2">
    <source>
        <dbReference type="Proteomes" id="UP001305498"/>
    </source>
</evidence>